<evidence type="ECO:0000313" key="2">
    <source>
        <dbReference type="EMBL" id="MBL1074777.1"/>
    </source>
</evidence>
<dbReference type="PANTHER" id="PTHR37317:SF1">
    <property type="entry name" value="ZINC-RIBBON DOMAIN-CONTAINING PROTEIN-RELATED"/>
    <property type="match status" value="1"/>
</dbReference>
<feature type="domain" description="Treble clef zinc finger" evidence="1">
    <location>
        <begin position="293"/>
        <end position="346"/>
    </location>
</feature>
<evidence type="ECO:0000259" key="1">
    <source>
        <dbReference type="Pfam" id="PF14311"/>
    </source>
</evidence>
<feature type="domain" description="Treble clef zinc finger" evidence="1">
    <location>
        <begin position="8"/>
        <end position="65"/>
    </location>
</feature>
<protein>
    <submittedName>
        <fullName evidence="2">Zinc-ribbon domain-containing protein</fullName>
    </submittedName>
</protein>
<accession>A0ABS1M284</accession>
<gene>
    <name evidence="2" type="ORF">JK358_10250</name>
</gene>
<keyword evidence="3" id="KW-1185">Reference proteome</keyword>
<comment type="caution">
    <text evidence="2">The sequence shown here is derived from an EMBL/GenBank/DDBJ whole genome shotgun (WGS) entry which is preliminary data.</text>
</comment>
<sequence>MVDTHPDIAAQYHPRYNTLDLETLGTGSSSKVWWFHRANDGQIHEWPATPAHRTSGRGCAVCAGKRVQPGVNDLATNYPEIAKDWHPSRNELTPNEVSPGSDKRVWWRCSRGHEYENSISKRTVSGRGCAVCAGQTVLKGHNDLATLNPVLAAEWHPDFNGDLTASDVTAGTGRRIWWLGECGHPYTATVDQRRRGNGCAVCAGHQVLPGVNNLATTHPAIAAEWHPHLNIPLALDQMTAGSELKVSWLGFCGHTFQATIHSRALGGIGCGVCHGTQVVGGINDLATYAPAVAAQWHPSLNKTEASGVYYATQAHAWWKCSSGHEWRAVVRTRSVHPRTGCPKCSASGPEKELLAALENIFDEVEHDARLPVRWGAFSRSRVDIRVHANGINALIEYDGAYWHRNKIDKDTEKTLALLRAGYHIVRVREGDLPDLVLDSPRLLQIRRQASNTLAEIAASIAVWIESQTQIPPSF</sequence>
<proteinExistence type="predicted"/>
<dbReference type="Pfam" id="PF14311">
    <property type="entry name" value="DUF4379"/>
    <property type="match status" value="5"/>
</dbReference>
<name>A0ABS1M284_9NOCA</name>
<reference evidence="2 3" key="1">
    <citation type="submission" date="2021-01" db="EMBL/GenBank/DDBJ databases">
        <title>WGS of actinomycetes isolated from Thailand.</title>
        <authorList>
            <person name="Thawai C."/>
        </authorList>
    </citation>
    <scope>NUCLEOTIDE SEQUENCE [LARGE SCALE GENOMIC DNA]</scope>
    <source>
        <strain evidence="2 3">LPG 2</strain>
    </source>
</reference>
<feature type="domain" description="Treble clef zinc finger" evidence="1">
    <location>
        <begin position="81"/>
        <end position="134"/>
    </location>
</feature>
<feature type="domain" description="Treble clef zinc finger" evidence="1">
    <location>
        <begin position="221"/>
        <end position="275"/>
    </location>
</feature>
<dbReference type="EMBL" id="JAERRJ010000003">
    <property type="protein sequence ID" value="MBL1074777.1"/>
    <property type="molecule type" value="Genomic_DNA"/>
</dbReference>
<dbReference type="InterPro" id="IPR025487">
    <property type="entry name" value="DUF4379"/>
</dbReference>
<dbReference type="Proteomes" id="UP000602198">
    <property type="component" value="Unassembled WGS sequence"/>
</dbReference>
<evidence type="ECO:0000313" key="3">
    <source>
        <dbReference type="Proteomes" id="UP000602198"/>
    </source>
</evidence>
<dbReference type="Gene3D" id="3.40.960.10">
    <property type="entry name" value="VSR Endonuclease"/>
    <property type="match status" value="1"/>
</dbReference>
<dbReference type="PANTHER" id="PTHR37317">
    <property type="entry name" value="BLR8090 PROTEIN"/>
    <property type="match status" value="1"/>
</dbReference>
<organism evidence="2 3">
    <name type="scientific">Nocardia acididurans</name>
    <dbReference type="NCBI Taxonomy" id="2802282"/>
    <lineage>
        <taxon>Bacteria</taxon>
        <taxon>Bacillati</taxon>
        <taxon>Actinomycetota</taxon>
        <taxon>Actinomycetes</taxon>
        <taxon>Mycobacteriales</taxon>
        <taxon>Nocardiaceae</taxon>
        <taxon>Nocardia</taxon>
    </lineage>
</organism>
<feature type="domain" description="Treble clef zinc finger" evidence="1">
    <location>
        <begin position="151"/>
        <end position="205"/>
    </location>
</feature>